<dbReference type="PROSITE" id="PS50042">
    <property type="entry name" value="CNMP_BINDING_3"/>
    <property type="match status" value="1"/>
</dbReference>
<proteinExistence type="predicted"/>
<accession>A0A1H3NC44</accession>
<evidence type="ECO:0000259" key="1">
    <source>
        <dbReference type="PROSITE" id="PS50042"/>
    </source>
</evidence>
<reference evidence="2 3" key="1">
    <citation type="submission" date="2016-10" db="EMBL/GenBank/DDBJ databases">
        <authorList>
            <person name="de Groot N.N."/>
        </authorList>
    </citation>
    <scope>NUCLEOTIDE SEQUENCE [LARGE SCALE GENOMIC DNA]</scope>
    <source>
        <strain evidence="2 3">DSM 24677</strain>
    </source>
</reference>
<dbReference type="InterPro" id="IPR014710">
    <property type="entry name" value="RmlC-like_jellyroll"/>
</dbReference>
<dbReference type="SMART" id="SM00100">
    <property type="entry name" value="cNMP"/>
    <property type="match status" value="1"/>
</dbReference>
<dbReference type="EMBL" id="FNPR01000006">
    <property type="protein sequence ID" value="SDY85779.1"/>
    <property type="molecule type" value="Genomic_DNA"/>
</dbReference>
<dbReference type="GO" id="GO:0005829">
    <property type="term" value="C:cytosol"/>
    <property type="evidence" value="ECO:0007669"/>
    <property type="project" value="TreeGrafter"/>
</dbReference>
<keyword evidence="3" id="KW-1185">Reference proteome</keyword>
<dbReference type="InterPro" id="IPR018490">
    <property type="entry name" value="cNMP-bd_dom_sf"/>
</dbReference>
<organism evidence="2 3">
    <name type="scientific">Lentibacter algarum</name>
    <dbReference type="NCBI Taxonomy" id="576131"/>
    <lineage>
        <taxon>Bacteria</taxon>
        <taxon>Pseudomonadati</taxon>
        <taxon>Pseudomonadota</taxon>
        <taxon>Alphaproteobacteria</taxon>
        <taxon>Rhodobacterales</taxon>
        <taxon>Roseobacteraceae</taxon>
        <taxon>Lentibacter</taxon>
    </lineage>
</organism>
<dbReference type="SUPFAM" id="SSF51206">
    <property type="entry name" value="cAMP-binding domain-like"/>
    <property type="match status" value="1"/>
</dbReference>
<keyword evidence="2" id="KW-0418">Kinase</keyword>
<evidence type="ECO:0000313" key="2">
    <source>
        <dbReference type="EMBL" id="SDY85779.1"/>
    </source>
</evidence>
<dbReference type="AlphaFoldDB" id="A0A1H3NC44"/>
<evidence type="ECO:0000313" key="3">
    <source>
        <dbReference type="Proteomes" id="UP000199026"/>
    </source>
</evidence>
<sequence>MSHLMSLPSPFNRLPKCGQARRQLEADEYLFRQGDQTRAMYFLEQGTINLIRHTKDGQKVTMFQANAGDTLAEPALFSDRFHCDATAQARCLVLCLDKAEVLEFMTKDPSFAAALVQRMASQIQTYRRRLELLAVHPARDRVLAGLADGWLTGSIIEFASELGLTHEAVYRALSTLVREGQVARTARGSYRVNGADQAAL</sequence>
<dbReference type="InterPro" id="IPR050397">
    <property type="entry name" value="Env_Response_Regulators"/>
</dbReference>
<dbReference type="Proteomes" id="UP000199026">
    <property type="component" value="Unassembled WGS sequence"/>
</dbReference>
<name>A0A1H3NC44_9RHOB</name>
<dbReference type="STRING" id="576131.SAMN05444486_10632"/>
<dbReference type="CDD" id="cd00038">
    <property type="entry name" value="CAP_ED"/>
    <property type="match status" value="1"/>
</dbReference>
<dbReference type="Gene3D" id="2.60.120.10">
    <property type="entry name" value="Jelly Rolls"/>
    <property type="match status" value="1"/>
</dbReference>
<dbReference type="PANTHER" id="PTHR24567:SF74">
    <property type="entry name" value="HTH-TYPE TRANSCRIPTIONAL REGULATOR ARCR"/>
    <property type="match status" value="1"/>
</dbReference>
<protein>
    <submittedName>
        <fullName evidence="2">cAMP-binding domain of CRP or a regulatory subunit of cAMP-dependent protein kinases</fullName>
    </submittedName>
</protein>
<dbReference type="GeneID" id="78125857"/>
<dbReference type="InterPro" id="IPR036390">
    <property type="entry name" value="WH_DNA-bd_sf"/>
</dbReference>
<dbReference type="SUPFAM" id="SSF46785">
    <property type="entry name" value="Winged helix' DNA-binding domain"/>
    <property type="match status" value="1"/>
</dbReference>
<dbReference type="GO" id="GO:0003700">
    <property type="term" value="F:DNA-binding transcription factor activity"/>
    <property type="evidence" value="ECO:0007669"/>
    <property type="project" value="TreeGrafter"/>
</dbReference>
<dbReference type="GO" id="GO:0016301">
    <property type="term" value="F:kinase activity"/>
    <property type="evidence" value="ECO:0007669"/>
    <property type="project" value="UniProtKB-KW"/>
</dbReference>
<dbReference type="InterPro" id="IPR000595">
    <property type="entry name" value="cNMP-bd_dom"/>
</dbReference>
<dbReference type="PANTHER" id="PTHR24567">
    <property type="entry name" value="CRP FAMILY TRANSCRIPTIONAL REGULATORY PROTEIN"/>
    <property type="match status" value="1"/>
</dbReference>
<keyword evidence="2" id="KW-0808">Transferase</keyword>
<feature type="domain" description="Cyclic nucleotide-binding" evidence="1">
    <location>
        <begin position="22"/>
        <end position="80"/>
    </location>
</feature>
<dbReference type="Pfam" id="PF00027">
    <property type="entry name" value="cNMP_binding"/>
    <property type="match status" value="1"/>
</dbReference>
<gene>
    <name evidence="2" type="ORF">SAMN05444486_10632</name>
</gene>
<dbReference type="RefSeq" id="WP_177170721.1">
    <property type="nucleotide sequence ID" value="NZ_FNPR01000006.1"/>
</dbReference>